<dbReference type="Gene3D" id="3.30.565.10">
    <property type="entry name" value="Histidine kinase-like ATPase, C-terminal domain"/>
    <property type="match status" value="1"/>
</dbReference>
<keyword evidence="6" id="KW-0902">Two-component regulatory system</keyword>
<evidence type="ECO:0000256" key="5">
    <source>
        <dbReference type="ARBA" id="ARBA00022777"/>
    </source>
</evidence>
<keyword evidence="13" id="KW-1185">Reference proteome</keyword>
<dbReference type="SMART" id="SM00091">
    <property type="entry name" value="PAS"/>
    <property type="match status" value="2"/>
</dbReference>
<dbReference type="EMBL" id="WWNR01000004">
    <property type="protein sequence ID" value="MZQ89051.1"/>
    <property type="molecule type" value="Genomic_DNA"/>
</dbReference>
<keyword evidence="8" id="KW-1133">Transmembrane helix</keyword>
<evidence type="ECO:0000313" key="12">
    <source>
        <dbReference type="EMBL" id="MZQ89051.1"/>
    </source>
</evidence>
<dbReference type="Pfam" id="PF13426">
    <property type="entry name" value="PAS_9"/>
    <property type="match status" value="1"/>
</dbReference>
<evidence type="ECO:0000256" key="2">
    <source>
        <dbReference type="ARBA" id="ARBA00012438"/>
    </source>
</evidence>
<dbReference type="AlphaFoldDB" id="A0A6L8VH44"/>
<dbReference type="FunFam" id="1.10.287.130:FF:000001">
    <property type="entry name" value="Two-component sensor histidine kinase"/>
    <property type="match status" value="1"/>
</dbReference>
<keyword evidence="7 8" id="KW-0472">Membrane</keyword>
<feature type="transmembrane region" description="Helical" evidence="8">
    <location>
        <begin position="18"/>
        <end position="35"/>
    </location>
</feature>
<evidence type="ECO:0000256" key="3">
    <source>
        <dbReference type="ARBA" id="ARBA00022553"/>
    </source>
</evidence>
<dbReference type="PANTHER" id="PTHR43711">
    <property type="entry name" value="TWO-COMPONENT HISTIDINE KINASE"/>
    <property type="match status" value="1"/>
</dbReference>
<dbReference type="Pfam" id="PF00512">
    <property type="entry name" value="HisKA"/>
    <property type="match status" value="1"/>
</dbReference>
<organism evidence="12 13">
    <name type="scientific">Frigidibacter albus</name>
    <dbReference type="NCBI Taxonomy" id="1465486"/>
    <lineage>
        <taxon>Bacteria</taxon>
        <taxon>Pseudomonadati</taxon>
        <taxon>Pseudomonadota</taxon>
        <taxon>Alphaproteobacteria</taxon>
        <taxon>Rhodobacterales</taxon>
        <taxon>Paracoccaceae</taxon>
        <taxon>Frigidibacter</taxon>
    </lineage>
</organism>
<dbReference type="GO" id="GO:0000155">
    <property type="term" value="F:phosphorelay sensor kinase activity"/>
    <property type="evidence" value="ECO:0007669"/>
    <property type="project" value="InterPro"/>
</dbReference>
<dbReference type="InterPro" id="IPR003594">
    <property type="entry name" value="HATPase_dom"/>
</dbReference>
<protein>
    <recommendedName>
        <fullName evidence="2">histidine kinase</fullName>
        <ecNumber evidence="2">2.7.13.3</ecNumber>
    </recommendedName>
</protein>
<dbReference type="Pfam" id="PF08448">
    <property type="entry name" value="PAS_4"/>
    <property type="match status" value="1"/>
</dbReference>
<accession>A0A6L8VH44</accession>
<sequence>MFDLSAVGRAFPASTTPLALLGLALLAASLVIVLMRSKHRFGILHGQMERYRAAVNEHCMVNITDASGMITDVNDRFLQVTGLTRDEAVGKHVQDLPALLNEPGRTEQIKSLVCAGKSWSGETAWRQSGGKLCWTHSTLMPVVNRRGNVAEIFAIRTDITAVKMADAETQLRATLDLLQDEVWMFSPGDLRFIYLNRKAITRLGWEGQCYEGRTLADVGWMADLRHVGRDLHRLNSGEESALTYELQDREDRTLEITLQLVAPAGNPARYVAVLRDITERQAAARAKSQFVAMVSHELRTPLTSIKGGLGLLTMTAAAEMSERSRSILTIAQRNTDRLIVLINDILDLEKIDAGMMDFRMEHTDLTGVIREAIEMNGGYGAQFGVQFLGVGLDRPVMVDCSPERLLQVLTNLMSNAAKFSKPGDAVQVGLTDLGSKIRIFVKDHGAGIPLEAQPRILERFTQADSSDRRKVGGSGLGLSIVKAIVERHGAEIRFDSRPGQGSEFYFDLERHSARNVA</sequence>
<dbReference type="PRINTS" id="PR00344">
    <property type="entry name" value="BCTRLSENSOR"/>
</dbReference>
<dbReference type="SUPFAM" id="SSF55874">
    <property type="entry name" value="ATPase domain of HSP90 chaperone/DNA topoisomerase II/histidine kinase"/>
    <property type="match status" value="1"/>
</dbReference>
<evidence type="ECO:0000256" key="7">
    <source>
        <dbReference type="ARBA" id="ARBA00023136"/>
    </source>
</evidence>
<dbReference type="PROSITE" id="PS50109">
    <property type="entry name" value="HIS_KIN"/>
    <property type="match status" value="1"/>
</dbReference>
<dbReference type="InterPro" id="IPR003661">
    <property type="entry name" value="HisK_dim/P_dom"/>
</dbReference>
<dbReference type="PANTHER" id="PTHR43711:SF1">
    <property type="entry name" value="HISTIDINE KINASE 1"/>
    <property type="match status" value="1"/>
</dbReference>
<gene>
    <name evidence="12" type="ORF">GS660_08050</name>
</gene>
<dbReference type="NCBIfam" id="TIGR00229">
    <property type="entry name" value="sensory_box"/>
    <property type="match status" value="2"/>
</dbReference>
<dbReference type="SMART" id="SM00388">
    <property type="entry name" value="HisKA"/>
    <property type="match status" value="1"/>
</dbReference>
<dbReference type="InterPro" id="IPR005467">
    <property type="entry name" value="His_kinase_dom"/>
</dbReference>
<dbReference type="InterPro" id="IPR035965">
    <property type="entry name" value="PAS-like_dom_sf"/>
</dbReference>
<dbReference type="InterPro" id="IPR013656">
    <property type="entry name" value="PAS_4"/>
</dbReference>
<keyword evidence="4" id="KW-0808">Transferase</keyword>
<keyword evidence="3" id="KW-0597">Phosphoprotein</keyword>
<dbReference type="InterPro" id="IPR000014">
    <property type="entry name" value="PAS"/>
</dbReference>
<feature type="domain" description="PAS" evidence="10">
    <location>
        <begin position="63"/>
        <end position="91"/>
    </location>
</feature>
<comment type="catalytic activity">
    <reaction evidence="1">
        <text>ATP + protein L-histidine = ADP + protein N-phospho-L-histidine.</text>
        <dbReference type="EC" id="2.7.13.3"/>
    </reaction>
</comment>
<name>A0A6L8VH44_9RHOB</name>
<dbReference type="SMART" id="SM00086">
    <property type="entry name" value="PAC"/>
    <property type="match status" value="2"/>
</dbReference>
<dbReference type="InterPro" id="IPR036890">
    <property type="entry name" value="HATPase_C_sf"/>
</dbReference>
<dbReference type="InterPro" id="IPR036097">
    <property type="entry name" value="HisK_dim/P_sf"/>
</dbReference>
<dbReference type="InterPro" id="IPR050736">
    <property type="entry name" value="Sensor_HK_Regulatory"/>
</dbReference>
<feature type="domain" description="PAC" evidence="11">
    <location>
        <begin position="119"/>
        <end position="171"/>
    </location>
</feature>
<dbReference type="FunFam" id="3.30.565.10:FF:000006">
    <property type="entry name" value="Sensor histidine kinase WalK"/>
    <property type="match status" value="1"/>
</dbReference>
<dbReference type="Gene3D" id="3.30.450.20">
    <property type="entry name" value="PAS domain"/>
    <property type="match status" value="2"/>
</dbReference>
<evidence type="ECO:0000259" key="9">
    <source>
        <dbReference type="PROSITE" id="PS50109"/>
    </source>
</evidence>
<dbReference type="CDD" id="cd00130">
    <property type="entry name" value="PAS"/>
    <property type="match status" value="2"/>
</dbReference>
<comment type="caution">
    <text evidence="12">The sequence shown here is derived from an EMBL/GenBank/DDBJ whole genome shotgun (WGS) entry which is preliminary data.</text>
</comment>
<evidence type="ECO:0000256" key="1">
    <source>
        <dbReference type="ARBA" id="ARBA00000085"/>
    </source>
</evidence>
<evidence type="ECO:0000259" key="11">
    <source>
        <dbReference type="PROSITE" id="PS50113"/>
    </source>
</evidence>
<dbReference type="SUPFAM" id="SSF55785">
    <property type="entry name" value="PYP-like sensor domain (PAS domain)"/>
    <property type="match status" value="2"/>
</dbReference>
<dbReference type="InterPro" id="IPR000700">
    <property type="entry name" value="PAS-assoc_C"/>
</dbReference>
<dbReference type="CDD" id="cd00082">
    <property type="entry name" value="HisKA"/>
    <property type="match status" value="1"/>
</dbReference>
<dbReference type="OrthoDB" id="7179697at2"/>
<dbReference type="InterPro" id="IPR004358">
    <property type="entry name" value="Sig_transdc_His_kin-like_C"/>
</dbReference>
<evidence type="ECO:0000313" key="13">
    <source>
        <dbReference type="Proteomes" id="UP000477083"/>
    </source>
</evidence>
<evidence type="ECO:0000256" key="4">
    <source>
        <dbReference type="ARBA" id="ARBA00022679"/>
    </source>
</evidence>
<dbReference type="SMART" id="SM00387">
    <property type="entry name" value="HATPase_c"/>
    <property type="match status" value="1"/>
</dbReference>
<keyword evidence="5" id="KW-0418">Kinase</keyword>
<dbReference type="RefSeq" id="WP_161345266.1">
    <property type="nucleotide sequence ID" value="NZ_BMGW01000004.1"/>
</dbReference>
<reference evidence="12 13" key="1">
    <citation type="submission" date="2020-01" db="EMBL/GenBank/DDBJ databases">
        <title>Frigidibacter albus SP32T (=CGMCC 1.13995T).</title>
        <authorList>
            <person name="Liao X."/>
        </authorList>
    </citation>
    <scope>NUCLEOTIDE SEQUENCE [LARGE SCALE GENOMIC DNA]</scope>
    <source>
        <strain evidence="12 13">SP32</strain>
    </source>
</reference>
<evidence type="ECO:0000256" key="6">
    <source>
        <dbReference type="ARBA" id="ARBA00023012"/>
    </source>
</evidence>
<evidence type="ECO:0000256" key="8">
    <source>
        <dbReference type="SAM" id="Phobius"/>
    </source>
</evidence>
<dbReference type="PROSITE" id="PS50113">
    <property type="entry name" value="PAC"/>
    <property type="match status" value="1"/>
</dbReference>
<dbReference type="EC" id="2.7.13.3" evidence="2"/>
<dbReference type="SUPFAM" id="SSF47384">
    <property type="entry name" value="Homodimeric domain of signal transducing histidine kinase"/>
    <property type="match status" value="1"/>
</dbReference>
<proteinExistence type="predicted"/>
<feature type="domain" description="Histidine kinase" evidence="9">
    <location>
        <begin position="293"/>
        <end position="512"/>
    </location>
</feature>
<dbReference type="Pfam" id="PF02518">
    <property type="entry name" value="HATPase_c"/>
    <property type="match status" value="1"/>
</dbReference>
<dbReference type="PROSITE" id="PS50112">
    <property type="entry name" value="PAS"/>
    <property type="match status" value="1"/>
</dbReference>
<dbReference type="Proteomes" id="UP000477083">
    <property type="component" value="Unassembled WGS sequence"/>
</dbReference>
<dbReference type="InterPro" id="IPR001610">
    <property type="entry name" value="PAC"/>
</dbReference>
<evidence type="ECO:0000259" key="10">
    <source>
        <dbReference type="PROSITE" id="PS50112"/>
    </source>
</evidence>
<dbReference type="Gene3D" id="1.10.287.130">
    <property type="match status" value="1"/>
</dbReference>
<keyword evidence="8" id="KW-0812">Transmembrane</keyword>